<evidence type="ECO:0000256" key="9">
    <source>
        <dbReference type="ARBA" id="ARBA00022833"/>
    </source>
</evidence>
<feature type="binding site" evidence="16">
    <location>
        <position position="751"/>
    </location>
    <ligand>
        <name>Zn(2+)</name>
        <dbReference type="ChEBI" id="CHEBI:29105"/>
    </ligand>
</feature>
<dbReference type="AlphaFoldDB" id="A0A195BY76"/>
<evidence type="ECO:0000256" key="14">
    <source>
        <dbReference type="ARBA" id="ARBA00032577"/>
    </source>
</evidence>
<dbReference type="PANTHER" id="PTHR11777:SF9">
    <property type="entry name" value="ALANINE--TRNA LIGASE, CYTOPLASMIC"/>
    <property type="match status" value="1"/>
</dbReference>
<dbReference type="SUPFAM" id="SSF55186">
    <property type="entry name" value="ThrRS/AlaRS common domain"/>
    <property type="match status" value="1"/>
</dbReference>
<feature type="domain" description="Alanyl-transfer RNA synthetases family profile" evidence="19">
    <location>
        <begin position="36"/>
        <end position="790"/>
    </location>
</feature>
<keyword evidence="13 16" id="KW-0030">Aminoacyl-tRNA synthetase</keyword>
<feature type="compositionally biased region" description="Low complexity" evidence="18">
    <location>
        <begin position="8"/>
        <end position="26"/>
    </location>
</feature>
<keyword evidence="12 16" id="KW-0648">Protein biosynthesis</keyword>
<sequence>MQLQQTANNQDNDNGSSPNSSGTMSSALNTDHSNNMNAKQIRQAYIDFFKSKGHEYVHSSSTIPHDDPTLLFTNAGMNQFKPIFLGTVDPNSDMAKWIRVVNSQKCIRAGGKHNDLDDVGKDVYHHTFFEMMGNWSFGDYFKNEICAWAWEFLTDMLKLPADRLYVTYFGGDEKSGLAPDDECKNLWLSLGVPASHVLPGNMKDNFWEMGETGPCGPCSELHYDRIGDREAAHLVNMDDPDVLEIWNLVFIQYNRELNGSLKSLPKKHIDCGLGLERLVSVIQNKRANYDTDLFMPLFAAIEEGTDAPPYQGKVGADDVNGIDMAYRVLADHVRTLTIALADGGVPDNTGRGYVLRRILRRAVRYATEKLNAKQGFFGSLVNVVVDLLGDVFPEVRKDPQSIIEIINEEESQFLKTLSRGRNLLNRTIAKLESADTVPGDVAWRLYDTYGFPIDLTHAKILFFTLIFFINQLISQNKAGGVDDQINLDVHAITELQKQGIKPTDDSPKYDYKVTAEIKYKEYEFAPCTGTVIALRRAKTFVDEVSSGEEVGILLDRTNFYAEQGGQIYDEGFLVKVNDETTEIRIKNVQIRAGYVLHIGTVGEGTLRKRDKVHTNVDTERRRFVMANHSATHVLNYALRKILGTKADQKGSLVAPDRLRFDFTNKGPMTGGQLQDTEQLANNMITENEKIYAKESNLAIAKTIQGLRAMFEETYPDPVRVVSVGIPVENLEKDPLSTAALETSVEFCGGTHLHYTSHIGNFTIISEDAIAKGIRRIVALTGPEAAKALRTGMLLQRQLSQFQATIEDDKSEMNSKEYDHMRNTLKNLKKSLDDKERAAKATVATTVIQTAQSIIESKVGCQVLVEVLEAYSNTKALDQALKKIRAISPETSALLISIDHDVKKIFALSSVPKSAVSKGLKANEWIQAITSLMQGKGGGKSESAQASGSNIVCLNEIVSKANEFADQKLGIASKYKNITVIRYCNFTVALC</sequence>
<dbReference type="NCBIfam" id="TIGR00344">
    <property type="entry name" value="alaS"/>
    <property type="match status" value="1"/>
</dbReference>
<evidence type="ECO:0000259" key="19">
    <source>
        <dbReference type="PROSITE" id="PS50860"/>
    </source>
</evidence>
<dbReference type="InterPro" id="IPR045864">
    <property type="entry name" value="aa-tRNA-synth_II/BPL/LPL"/>
</dbReference>
<keyword evidence="7 16" id="KW-0479">Metal-binding</keyword>
<dbReference type="PROSITE" id="PS50860">
    <property type="entry name" value="AA_TRNA_LIGASE_II_ALA"/>
    <property type="match status" value="1"/>
</dbReference>
<dbReference type="FunFam" id="3.30.930.10:FF:000011">
    <property type="entry name" value="Alanine--tRNA ligase, cytoplasmic"/>
    <property type="match status" value="1"/>
</dbReference>
<evidence type="ECO:0000256" key="2">
    <source>
        <dbReference type="ARBA" id="ARBA00013168"/>
    </source>
</evidence>
<dbReference type="SMART" id="SM00863">
    <property type="entry name" value="tRNA_SAD"/>
    <property type="match status" value="1"/>
</dbReference>
<feature type="binding site" evidence="16">
    <location>
        <position position="747"/>
    </location>
    <ligand>
        <name>Zn(2+)</name>
        <dbReference type="ChEBI" id="CHEBI:29105"/>
    </ligand>
</feature>
<comment type="subunit">
    <text evidence="16">Monomer.</text>
</comment>
<evidence type="ECO:0000256" key="11">
    <source>
        <dbReference type="ARBA" id="ARBA00022884"/>
    </source>
</evidence>
<feature type="binding site" evidence="16">
    <location>
        <position position="632"/>
    </location>
    <ligand>
        <name>Zn(2+)</name>
        <dbReference type="ChEBI" id="CHEBI:29105"/>
    </ligand>
</feature>
<evidence type="ECO:0000256" key="5">
    <source>
        <dbReference type="ARBA" id="ARBA00022555"/>
    </source>
</evidence>
<evidence type="ECO:0000313" key="21">
    <source>
        <dbReference type="Proteomes" id="UP000078540"/>
    </source>
</evidence>
<dbReference type="GO" id="GO:0002161">
    <property type="term" value="F:aminoacyl-tRNA deacylase activity"/>
    <property type="evidence" value="ECO:0007669"/>
    <property type="project" value="TreeGrafter"/>
</dbReference>
<dbReference type="EMBL" id="KQ976396">
    <property type="protein sequence ID" value="KYM92893.1"/>
    <property type="molecule type" value="Genomic_DNA"/>
</dbReference>
<reference evidence="20 21" key="1">
    <citation type="submission" date="2015-09" db="EMBL/GenBank/DDBJ databases">
        <title>Atta colombica WGS genome.</title>
        <authorList>
            <person name="Nygaard S."/>
            <person name="Hu H."/>
            <person name="Boomsma J."/>
            <person name="Zhang G."/>
        </authorList>
    </citation>
    <scope>NUCLEOTIDE SEQUENCE [LARGE SCALE GENOMIC DNA]</scope>
    <source>
        <strain evidence="20">Treedump-2</strain>
        <tissue evidence="20">Whole body</tissue>
    </source>
</reference>
<name>A0A195BY76_9HYME</name>
<dbReference type="Gene3D" id="2.40.30.130">
    <property type="match status" value="1"/>
</dbReference>
<dbReference type="PANTHER" id="PTHR11777">
    <property type="entry name" value="ALANYL-TRNA SYNTHETASE"/>
    <property type="match status" value="1"/>
</dbReference>
<keyword evidence="6 16" id="KW-0436">Ligase</keyword>
<dbReference type="Gene3D" id="3.30.930.10">
    <property type="entry name" value="Bira Bifunctional Protein, Domain 2"/>
    <property type="match status" value="1"/>
</dbReference>
<evidence type="ECO:0000256" key="6">
    <source>
        <dbReference type="ARBA" id="ARBA00022598"/>
    </source>
</evidence>
<dbReference type="InterPro" id="IPR018165">
    <property type="entry name" value="Ala-tRNA-synth_IIc_core"/>
</dbReference>
<evidence type="ECO:0000256" key="17">
    <source>
        <dbReference type="SAM" id="Coils"/>
    </source>
</evidence>
<comment type="domain">
    <text evidence="16">Consists of three domains; the N-terminal catalytic domain, the editing domain and the C-terminal C-Ala domain. The editing domain removes incorrectly charged amino acids, while the C-Ala domain, along with tRNA(Ala), serves as a bridge to cooperatively bring together the editing and aminoacylation centers thus stimulating deacylation of misacylated tRNAs.</text>
</comment>
<dbReference type="InterPro" id="IPR023033">
    <property type="entry name" value="Ala_tRNA_ligase_euk/bac"/>
</dbReference>
<dbReference type="InterPro" id="IPR018162">
    <property type="entry name" value="Ala-tRNA-ligase_IIc_anticod-bd"/>
</dbReference>
<dbReference type="Pfam" id="PF01411">
    <property type="entry name" value="tRNA-synt_2c"/>
    <property type="match status" value="1"/>
</dbReference>
<dbReference type="GO" id="GO:0006419">
    <property type="term" value="P:alanyl-tRNA aminoacylation"/>
    <property type="evidence" value="ECO:0007669"/>
    <property type="project" value="InterPro"/>
</dbReference>
<feature type="coiled-coil region" evidence="17">
    <location>
        <begin position="817"/>
        <end position="844"/>
    </location>
</feature>
<protein>
    <recommendedName>
        <fullName evidence="3">Alanine--tRNA ligase</fullName>
        <ecNumber evidence="2">6.1.1.7</ecNumber>
    </recommendedName>
    <alternativeName>
        <fullName evidence="14">Alanyl-tRNA synthetase</fullName>
    </alternativeName>
</protein>
<dbReference type="GO" id="GO:0005739">
    <property type="term" value="C:mitochondrion"/>
    <property type="evidence" value="ECO:0007669"/>
    <property type="project" value="TreeGrafter"/>
</dbReference>
<dbReference type="Pfam" id="PF02272">
    <property type="entry name" value="DHHA1"/>
    <property type="match status" value="1"/>
</dbReference>
<keyword evidence="17" id="KW-0175">Coiled coil</keyword>
<dbReference type="EC" id="6.1.1.7" evidence="2"/>
<dbReference type="InterPro" id="IPR018163">
    <property type="entry name" value="Thr/Ala-tRNA-synth_IIc_edit"/>
</dbReference>
<proteinExistence type="inferred from homology"/>
<dbReference type="GO" id="GO:0004813">
    <property type="term" value="F:alanine-tRNA ligase activity"/>
    <property type="evidence" value="ECO:0007669"/>
    <property type="project" value="UniProtKB-UniRule"/>
</dbReference>
<evidence type="ECO:0000256" key="15">
    <source>
        <dbReference type="ARBA" id="ARBA00048300"/>
    </source>
</evidence>
<keyword evidence="21" id="KW-1185">Reference proteome</keyword>
<evidence type="ECO:0000256" key="7">
    <source>
        <dbReference type="ARBA" id="ARBA00022723"/>
    </source>
</evidence>
<organism evidence="20 21">
    <name type="scientific">Atta colombica</name>
    <dbReference type="NCBI Taxonomy" id="520822"/>
    <lineage>
        <taxon>Eukaryota</taxon>
        <taxon>Metazoa</taxon>
        <taxon>Ecdysozoa</taxon>
        <taxon>Arthropoda</taxon>
        <taxon>Hexapoda</taxon>
        <taxon>Insecta</taxon>
        <taxon>Pterygota</taxon>
        <taxon>Neoptera</taxon>
        <taxon>Endopterygota</taxon>
        <taxon>Hymenoptera</taxon>
        <taxon>Apocrita</taxon>
        <taxon>Aculeata</taxon>
        <taxon>Formicoidea</taxon>
        <taxon>Formicidae</taxon>
        <taxon>Myrmicinae</taxon>
        <taxon>Atta</taxon>
    </lineage>
</organism>
<evidence type="ECO:0000256" key="16">
    <source>
        <dbReference type="HAMAP-Rule" id="MF_03133"/>
    </source>
</evidence>
<dbReference type="SUPFAM" id="SSF101353">
    <property type="entry name" value="Putative anticodon-binding domain of alanyl-tRNA synthetase (AlaRS)"/>
    <property type="match status" value="1"/>
</dbReference>
<dbReference type="Gene3D" id="3.10.310.40">
    <property type="match status" value="1"/>
</dbReference>
<evidence type="ECO:0000256" key="10">
    <source>
        <dbReference type="ARBA" id="ARBA00022840"/>
    </source>
</evidence>
<evidence type="ECO:0000256" key="4">
    <source>
        <dbReference type="ARBA" id="ARBA00022490"/>
    </source>
</evidence>
<keyword evidence="10 16" id="KW-0067">ATP-binding</keyword>
<keyword evidence="5 16" id="KW-0820">tRNA-binding</keyword>
<dbReference type="InterPro" id="IPR018164">
    <property type="entry name" value="Ala-tRNA-synth_IIc_N"/>
</dbReference>
<dbReference type="SUPFAM" id="SSF50447">
    <property type="entry name" value="Translation proteins"/>
    <property type="match status" value="1"/>
</dbReference>
<keyword evidence="11 16" id="KW-0694">RNA-binding</keyword>
<dbReference type="GO" id="GO:0000049">
    <property type="term" value="F:tRNA binding"/>
    <property type="evidence" value="ECO:0007669"/>
    <property type="project" value="UniProtKB-KW"/>
</dbReference>
<evidence type="ECO:0000256" key="8">
    <source>
        <dbReference type="ARBA" id="ARBA00022741"/>
    </source>
</evidence>
<keyword evidence="8 16" id="KW-0547">Nucleotide-binding</keyword>
<evidence type="ECO:0000256" key="1">
    <source>
        <dbReference type="ARBA" id="ARBA00008429"/>
    </source>
</evidence>
<dbReference type="InterPro" id="IPR050058">
    <property type="entry name" value="Ala-tRNA_ligase"/>
</dbReference>
<comment type="catalytic activity">
    <reaction evidence="15 16">
        <text>tRNA(Ala) + L-alanine + ATP = L-alanyl-tRNA(Ala) + AMP + diphosphate</text>
        <dbReference type="Rhea" id="RHEA:12540"/>
        <dbReference type="Rhea" id="RHEA-COMP:9657"/>
        <dbReference type="Rhea" id="RHEA-COMP:9923"/>
        <dbReference type="ChEBI" id="CHEBI:30616"/>
        <dbReference type="ChEBI" id="CHEBI:33019"/>
        <dbReference type="ChEBI" id="CHEBI:57972"/>
        <dbReference type="ChEBI" id="CHEBI:78442"/>
        <dbReference type="ChEBI" id="CHEBI:78497"/>
        <dbReference type="ChEBI" id="CHEBI:456215"/>
        <dbReference type="EC" id="6.1.1.7"/>
    </reaction>
</comment>
<feature type="region of interest" description="Disordered" evidence="18">
    <location>
        <begin position="1"/>
        <end position="32"/>
    </location>
</feature>
<comment type="function">
    <text evidence="16">Catalyzes the attachment of alanine to tRNA(Ala) in a two-step reaction: alanine is first activated by ATP to form Ala-AMP and then transferred to the acceptor end of tRNA(Ala). Also edits incorrectly charged tRNA(Ala) via its editing domain.</text>
</comment>
<evidence type="ECO:0000256" key="3">
    <source>
        <dbReference type="ARBA" id="ARBA00017959"/>
    </source>
</evidence>
<evidence type="ECO:0000256" key="12">
    <source>
        <dbReference type="ARBA" id="ARBA00022917"/>
    </source>
</evidence>
<accession>A0A195BY76</accession>
<dbReference type="GO" id="GO:0005524">
    <property type="term" value="F:ATP binding"/>
    <property type="evidence" value="ECO:0007669"/>
    <property type="project" value="UniProtKB-UniRule"/>
</dbReference>
<dbReference type="FunFam" id="3.10.310.40:FF:000002">
    <property type="entry name" value="alanine--tRNA ligase, cytoplasmic"/>
    <property type="match status" value="1"/>
</dbReference>
<evidence type="ECO:0000313" key="20">
    <source>
        <dbReference type="EMBL" id="KYM92893.1"/>
    </source>
</evidence>
<dbReference type="HAMAP" id="MF_00036_B">
    <property type="entry name" value="Ala_tRNA_synth_B"/>
    <property type="match status" value="1"/>
</dbReference>
<dbReference type="InterPro" id="IPR009000">
    <property type="entry name" value="Transl_B-barrel_sf"/>
</dbReference>
<dbReference type="InterPro" id="IPR003156">
    <property type="entry name" value="DHHA1_dom"/>
</dbReference>
<keyword evidence="4" id="KW-0963">Cytoplasm</keyword>
<dbReference type="Pfam" id="PF07973">
    <property type="entry name" value="tRNA_SAD"/>
    <property type="match status" value="1"/>
</dbReference>
<dbReference type="SUPFAM" id="SSF55681">
    <property type="entry name" value="Class II aaRS and biotin synthetases"/>
    <property type="match status" value="1"/>
</dbReference>
<dbReference type="STRING" id="520822.A0A195BY76"/>
<dbReference type="Gene3D" id="3.30.980.10">
    <property type="entry name" value="Threonyl-trna Synthetase, Chain A, domain 2"/>
    <property type="match status" value="1"/>
</dbReference>
<comment type="similarity">
    <text evidence="1">Belongs to the class-II aminoacyl-tRNA synthetase family. Alax-L subfamily.</text>
</comment>
<dbReference type="FunFam" id="3.30.980.10:FF:000004">
    <property type="entry name" value="Alanine--tRNA ligase, cytoplasmic"/>
    <property type="match status" value="1"/>
</dbReference>
<evidence type="ECO:0000256" key="18">
    <source>
        <dbReference type="SAM" id="MobiDB-lite"/>
    </source>
</evidence>
<feature type="binding site" evidence="16">
    <location>
        <position position="628"/>
    </location>
    <ligand>
        <name>Zn(2+)</name>
        <dbReference type="ChEBI" id="CHEBI:29105"/>
    </ligand>
</feature>
<dbReference type="CDD" id="cd00673">
    <property type="entry name" value="AlaRS_core"/>
    <property type="match status" value="1"/>
</dbReference>
<comment type="cofactor">
    <cofactor evidence="16">
        <name>Zn(2+)</name>
        <dbReference type="ChEBI" id="CHEBI:29105"/>
    </cofactor>
    <text evidence="16">Binds 1 zinc ion per subunit.</text>
</comment>
<dbReference type="Proteomes" id="UP000078540">
    <property type="component" value="Unassembled WGS sequence"/>
</dbReference>
<dbReference type="GO" id="GO:0008270">
    <property type="term" value="F:zinc ion binding"/>
    <property type="evidence" value="ECO:0007669"/>
    <property type="project" value="UniProtKB-UniRule"/>
</dbReference>
<keyword evidence="9 16" id="KW-0862">Zinc</keyword>
<dbReference type="InterPro" id="IPR002318">
    <property type="entry name" value="Ala-tRNA-lgiase_IIc"/>
</dbReference>
<gene>
    <name evidence="20" type="ORF">ALC53_00431</name>
</gene>
<dbReference type="InterPro" id="IPR012947">
    <property type="entry name" value="tRNA_SAD"/>
</dbReference>
<evidence type="ECO:0000256" key="13">
    <source>
        <dbReference type="ARBA" id="ARBA00023146"/>
    </source>
</evidence>
<dbReference type="PRINTS" id="PR00980">
    <property type="entry name" value="TRNASYNTHALA"/>
</dbReference>